<accession>A0A835IAE6</accession>
<dbReference type="AlphaFoldDB" id="A0A835IAE6"/>
<evidence type="ECO:0000256" key="1">
    <source>
        <dbReference type="SAM" id="Coils"/>
    </source>
</evidence>
<organism evidence="2 3">
    <name type="scientific">Coptis chinensis</name>
    <dbReference type="NCBI Taxonomy" id="261450"/>
    <lineage>
        <taxon>Eukaryota</taxon>
        <taxon>Viridiplantae</taxon>
        <taxon>Streptophyta</taxon>
        <taxon>Embryophyta</taxon>
        <taxon>Tracheophyta</taxon>
        <taxon>Spermatophyta</taxon>
        <taxon>Magnoliopsida</taxon>
        <taxon>Ranunculales</taxon>
        <taxon>Ranunculaceae</taxon>
        <taxon>Coptidoideae</taxon>
        <taxon>Coptis</taxon>
    </lineage>
</organism>
<evidence type="ECO:0000313" key="2">
    <source>
        <dbReference type="EMBL" id="KAF9614206.1"/>
    </source>
</evidence>
<reference evidence="2 3" key="1">
    <citation type="submission" date="2020-10" db="EMBL/GenBank/DDBJ databases">
        <title>The Coptis chinensis genome and diversification of protoberbering-type alkaloids.</title>
        <authorList>
            <person name="Wang B."/>
            <person name="Shu S."/>
            <person name="Song C."/>
            <person name="Liu Y."/>
        </authorList>
    </citation>
    <scope>NUCLEOTIDE SEQUENCE [LARGE SCALE GENOMIC DNA]</scope>
    <source>
        <strain evidence="2">HL-2020</strain>
        <tissue evidence="2">Leaf</tissue>
    </source>
</reference>
<protein>
    <submittedName>
        <fullName evidence="2">Uncharacterized protein</fullName>
    </submittedName>
</protein>
<keyword evidence="3" id="KW-1185">Reference proteome</keyword>
<dbReference type="Proteomes" id="UP000631114">
    <property type="component" value="Unassembled WGS sequence"/>
</dbReference>
<proteinExistence type="predicted"/>
<gene>
    <name evidence="2" type="ORF">IFM89_015714</name>
</gene>
<comment type="caution">
    <text evidence="2">The sequence shown here is derived from an EMBL/GenBank/DDBJ whole genome shotgun (WGS) entry which is preliminary data.</text>
</comment>
<dbReference type="SUPFAM" id="SSF57997">
    <property type="entry name" value="Tropomyosin"/>
    <property type="match status" value="1"/>
</dbReference>
<evidence type="ECO:0000313" key="3">
    <source>
        <dbReference type="Proteomes" id="UP000631114"/>
    </source>
</evidence>
<name>A0A835IAE6_9MAGN</name>
<dbReference type="EMBL" id="JADFTS010000003">
    <property type="protein sequence ID" value="KAF9614206.1"/>
    <property type="molecule type" value="Genomic_DNA"/>
</dbReference>
<sequence>MTKSEDSGSPGWSAAYLMRTHRGYDNSQFQKFQRQFTRVLKGSSPPAFEVKKAAYNPKVLTSLKRQWAWFQLHAMMRRNRFKLLPLSDALNKIVAVAVAVEDSPLRHHMIPHAGLGNVVLVFSYGKLGFNSLDVIDLKSVIGFAMKSSKRQRIGGLNSTRPALNMDYWLKLEEKHGSLLRIHHEDKVLVKYEFDQIIDDINKQLEFVSRASRKEVDGLLEDETELSDLSMVLEEKKKSDAEVEDKLGQLECDKIAIEILVEKYKTICDELIEKVDRLEDDLGMCRGKSSELMIALEDKKKVSIEFEDKLCKLEGDKVAHENELKEYKIVCEKLKEKVAHMEEDSKMVTERINFMAKDLQIYNDRFR</sequence>
<feature type="coiled-coil region" evidence="1">
    <location>
        <begin position="316"/>
        <end position="350"/>
    </location>
</feature>
<keyword evidence="1" id="KW-0175">Coiled coil</keyword>